<dbReference type="WBParaSite" id="PS1159_v2.g10530.t1">
    <property type="protein sequence ID" value="PS1159_v2.g10530.t1"/>
    <property type="gene ID" value="PS1159_v2.g10530"/>
</dbReference>
<organism evidence="1 2">
    <name type="scientific">Panagrolaimus sp. PS1159</name>
    <dbReference type="NCBI Taxonomy" id="55785"/>
    <lineage>
        <taxon>Eukaryota</taxon>
        <taxon>Metazoa</taxon>
        <taxon>Ecdysozoa</taxon>
        <taxon>Nematoda</taxon>
        <taxon>Chromadorea</taxon>
        <taxon>Rhabditida</taxon>
        <taxon>Tylenchina</taxon>
        <taxon>Panagrolaimomorpha</taxon>
        <taxon>Panagrolaimoidea</taxon>
        <taxon>Panagrolaimidae</taxon>
        <taxon>Panagrolaimus</taxon>
    </lineage>
</organism>
<accession>A0AC35ET95</accession>
<evidence type="ECO:0000313" key="1">
    <source>
        <dbReference type="Proteomes" id="UP000887580"/>
    </source>
</evidence>
<proteinExistence type="predicted"/>
<dbReference type="Proteomes" id="UP000887580">
    <property type="component" value="Unplaced"/>
</dbReference>
<sequence length="775" mass="85737">MNESITKNLFLATRDRAAEVALRKELQEKERQQKLEVKRKEQEERLKRIGEHKNQLILQRAREKAERELQKSKAVIDRRLAHLEQEKVRKEEILQKAHSATSRTAQNSQKKVFVFGSSTPRELSYLEKLSKDQKQYDRKLAPPSTTSSNASPSITPPRDTHSTRNSSVTRGPKLMLGNNMTSSLYVPKQVKAAAPRISPPKRTSPAKVFPTAKENPMTQSLYVSKKSSTPQNIYKSTPLKARNISPAKPLANKRSPATSMSQSPAQRKPPIPRAPTTGTPTRAPPKAQVIEKTESPKPKAIIPRKVLQQQVPSEPTNLSIAPPIIVGEEQEIEASKDNEGHISPPSTPAVGAVSNEEHKIEPQEIVEAVEKQFYVAPNEEEASDEQSVEQKTYRVDENEETKVISNSSKPKSLQDELMDANHGIDFGDSESQVIIDNTLSHDNAPNEIVEQSEAKQPLLQPEEIVKSVEEHYKNVEAKVVNEKPRESEPQEQVGHDTIDSGQNISYSLDDAISGLANLQLHTPQKDANIVTEQNFINFGDETPVAEPQLPQFIQGPTKVDSLDLSPLKKDDGFSKIEEKLMDINQQGNGNETSRVESPDQGPFSSSSSAKESDAENTDIARMSDDKKEKPPERKARLSEILAKARQGMSISPPNTNATPTNNATSNGENNSQTAVDAKLLALKLIEQRRQEKMATGIENDTTVSSDNISESEPTITANNNTNGNGQRLSLAEELAVANQTKPLDILPGQPIYDSDYKIMNGKTTPPEDPSHVQLV</sequence>
<evidence type="ECO:0000313" key="2">
    <source>
        <dbReference type="WBParaSite" id="PS1159_v2.g10530.t1"/>
    </source>
</evidence>
<protein>
    <submittedName>
        <fullName evidence="2">Uncharacterized protein</fullName>
    </submittedName>
</protein>
<reference evidence="2" key="1">
    <citation type="submission" date="2022-11" db="UniProtKB">
        <authorList>
            <consortium name="WormBaseParasite"/>
        </authorList>
    </citation>
    <scope>IDENTIFICATION</scope>
</reference>
<name>A0AC35ET95_9BILA</name>